<reference evidence="8" key="1">
    <citation type="submission" date="2020-06" db="EMBL/GenBank/DDBJ databases">
        <title>Draft genome of Bugula neritina, a colonial animal packing powerful symbionts and potential medicines.</title>
        <authorList>
            <person name="Rayko M."/>
        </authorList>
    </citation>
    <scope>NUCLEOTIDE SEQUENCE [LARGE SCALE GENOMIC DNA]</scope>
    <source>
        <strain evidence="8">Kwan_BN1</strain>
    </source>
</reference>
<evidence type="ECO:0000256" key="5">
    <source>
        <dbReference type="ARBA" id="ARBA00023242"/>
    </source>
</evidence>
<keyword evidence="2" id="KW-0805">Transcription regulation</keyword>
<protein>
    <submittedName>
        <fullName evidence="8">RFX2</fullName>
    </submittedName>
</protein>
<comment type="caution">
    <text evidence="8">The sequence shown here is derived from an EMBL/GenBank/DDBJ whole genome shotgun (WGS) entry which is preliminary data.</text>
</comment>
<evidence type="ECO:0000259" key="7">
    <source>
        <dbReference type="PROSITE" id="PS51526"/>
    </source>
</evidence>
<gene>
    <name evidence="8" type="ORF">EB796_021469</name>
</gene>
<dbReference type="Gene3D" id="1.10.10.10">
    <property type="entry name" value="Winged helix-like DNA-binding domain superfamily/Winged helix DNA-binding domain"/>
    <property type="match status" value="1"/>
</dbReference>
<comment type="subcellular location">
    <subcellularLocation>
        <location evidence="1">Nucleus</location>
    </subcellularLocation>
</comment>
<dbReference type="PANTHER" id="PTHR12619">
    <property type="entry name" value="RFX TRANSCRIPTION FACTOR FAMILY"/>
    <property type="match status" value="1"/>
</dbReference>
<dbReference type="InterPro" id="IPR036388">
    <property type="entry name" value="WH-like_DNA-bd_sf"/>
</dbReference>
<dbReference type="InterPro" id="IPR057321">
    <property type="entry name" value="RFX1-4/6/8-like_BCD"/>
</dbReference>
<evidence type="ECO:0000256" key="3">
    <source>
        <dbReference type="ARBA" id="ARBA00023125"/>
    </source>
</evidence>
<dbReference type="Proteomes" id="UP000593567">
    <property type="component" value="Unassembled WGS sequence"/>
</dbReference>
<feature type="region of interest" description="Disordered" evidence="6">
    <location>
        <begin position="133"/>
        <end position="172"/>
    </location>
</feature>
<keyword evidence="5" id="KW-0539">Nucleus</keyword>
<evidence type="ECO:0000313" key="9">
    <source>
        <dbReference type="Proteomes" id="UP000593567"/>
    </source>
</evidence>
<feature type="domain" description="RFX-type winged-helix" evidence="7">
    <location>
        <begin position="41"/>
        <end position="116"/>
    </location>
</feature>
<organism evidence="8 9">
    <name type="scientific">Bugula neritina</name>
    <name type="common">Brown bryozoan</name>
    <name type="synonym">Sertularia neritina</name>
    <dbReference type="NCBI Taxonomy" id="10212"/>
    <lineage>
        <taxon>Eukaryota</taxon>
        <taxon>Metazoa</taxon>
        <taxon>Spiralia</taxon>
        <taxon>Lophotrochozoa</taxon>
        <taxon>Bryozoa</taxon>
        <taxon>Gymnolaemata</taxon>
        <taxon>Cheilostomatida</taxon>
        <taxon>Flustrina</taxon>
        <taxon>Buguloidea</taxon>
        <taxon>Bugulidae</taxon>
        <taxon>Bugula</taxon>
    </lineage>
</organism>
<accession>A0A7J7J488</accession>
<dbReference type="EMBL" id="VXIV02003185">
    <property type="protein sequence ID" value="KAF6020228.1"/>
    <property type="molecule type" value="Genomic_DNA"/>
</dbReference>
<dbReference type="PANTHER" id="PTHR12619:SF33">
    <property type="entry name" value="RFX, ISOFORM H"/>
    <property type="match status" value="1"/>
</dbReference>
<dbReference type="GO" id="GO:0000981">
    <property type="term" value="F:DNA-binding transcription factor activity, RNA polymerase II-specific"/>
    <property type="evidence" value="ECO:0007669"/>
    <property type="project" value="TreeGrafter"/>
</dbReference>
<dbReference type="SUPFAM" id="SSF46785">
    <property type="entry name" value="Winged helix' DNA-binding domain"/>
    <property type="match status" value="1"/>
</dbReference>
<dbReference type="GO" id="GO:0005634">
    <property type="term" value="C:nucleus"/>
    <property type="evidence" value="ECO:0007669"/>
    <property type="project" value="UniProtKB-SubCell"/>
</dbReference>
<dbReference type="OrthoDB" id="10056949at2759"/>
<proteinExistence type="predicted"/>
<evidence type="ECO:0000256" key="4">
    <source>
        <dbReference type="ARBA" id="ARBA00023163"/>
    </source>
</evidence>
<name>A0A7J7J488_BUGNE</name>
<evidence type="ECO:0000313" key="8">
    <source>
        <dbReference type="EMBL" id="KAF6020228.1"/>
    </source>
</evidence>
<evidence type="ECO:0000256" key="6">
    <source>
        <dbReference type="SAM" id="MobiDB-lite"/>
    </source>
</evidence>
<dbReference type="GO" id="GO:0000978">
    <property type="term" value="F:RNA polymerase II cis-regulatory region sequence-specific DNA binding"/>
    <property type="evidence" value="ECO:0007669"/>
    <property type="project" value="TreeGrafter"/>
</dbReference>
<keyword evidence="4" id="KW-0804">Transcription</keyword>
<keyword evidence="9" id="KW-1185">Reference proteome</keyword>
<sequence>MVQQMGGHAYLIHGATMDGEGYPLAQTTRAAPATVSFDNRTVQWLLDNYDVAEGVSLPRSTLYAHYMQHCRQARLDPMNPASFGKLIRSVFLGLRTRRLGTRGNSKYHYYGIRIKADSPLNQMVPDDTPVAMRQATQPHRRIAKSSGADGGDAGNAMKTEAAATSQDTEQHKQYLGSPEEAIPQNDLTIDSKNLPQGVTMSDANLFDTMYKEHCEAVLDLVQNLHLNLIENLWQTFWRKTNVSVDPEVEAKLPKEKLLKLAALSEVQEFVKEADYSFYQALLELLVPDVLRPIPSTLTQTIRNFAKGLETSLRSSIGGIPEAMISVKIGAVSAFSQTLRRYTSLNHLAQAARSVLQNSSQITQMLSDLNRVDFANVQVLLGVSPYILLFMMP</sequence>
<evidence type="ECO:0000256" key="1">
    <source>
        <dbReference type="ARBA" id="ARBA00004123"/>
    </source>
</evidence>
<dbReference type="FunFam" id="1.10.10.10:FF:000017">
    <property type="entry name" value="transcription factor RFX3 isoform X1"/>
    <property type="match status" value="1"/>
</dbReference>
<dbReference type="InterPro" id="IPR003150">
    <property type="entry name" value="DNA-bd_RFX"/>
</dbReference>
<dbReference type="PROSITE" id="PS51526">
    <property type="entry name" value="RFX_DBD"/>
    <property type="match status" value="1"/>
</dbReference>
<dbReference type="InterPro" id="IPR036390">
    <property type="entry name" value="WH_DNA-bd_sf"/>
</dbReference>
<dbReference type="AlphaFoldDB" id="A0A7J7J488"/>
<keyword evidence="3" id="KW-0238">DNA-binding</keyword>
<dbReference type="Pfam" id="PF25340">
    <property type="entry name" value="BCD_RFX"/>
    <property type="match status" value="1"/>
</dbReference>
<evidence type="ECO:0000256" key="2">
    <source>
        <dbReference type="ARBA" id="ARBA00023015"/>
    </source>
</evidence>
<dbReference type="InterPro" id="IPR039779">
    <property type="entry name" value="RFX-like"/>
</dbReference>
<dbReference type="Pfam" id="PF02257">
    <property type="entry name" value="RFX_DNA_binding"/>
    <property type="match status" value="1"/>
</dbReference>